<accession>A0A1F5YDW7</accession>
<sequence>MKRTAGTAVNEKPGPTIERVLKELGLKKRVDEWRVVAEWEDIVGKAISERAVPVSVERGQLVVQVNSSPWLMEMKMRERDILKSIAERVGEGVVKAIRFVGK</sequence>
<dbReference type="Proteomes" id="UP000179034">
    <property type="component" value="Unassembled WGS sequence"/>
</dbReference>
<evidence type="ECO:0008006" key="3">
    <source>
        <dbReference type="Google" id="ProtNLM"/>
    </source>
</evidence>
<dbReference type="AlphaFoldDB" id="A0A1F5YDW7"/>
<protein>
    <recommendedName>
        <fullName evidence="3">RNA-binding protein</fullName>
    </recommendedName>
</protein>
<gene>
    <name evidence="1" type="ORF">A2Z06_04445</name>
</gene>
<evidence type="ECO:0000313" key="1">
    <source>
        <dbReference type="EMBL" id="OGF98041.1"/>
    </source>
</evidence>
<dbReference type="EMBL" id="MFIW01000017">
    <property type="protein sequence ID" value="OGF98041.1"/>
    <property type="molecule type" value="Genomic_DNA"/>
</dbReference>
<reference evidence="1 2" key="1">
    <citation type="journal article" date="2016" name="Nat. Commun.">
        <title>Thousands of microbial genomes shed light on interconnected biogeochemical processes in an aquifer system.</title>
        <authorList>
            <person name="Anantharaman K."/>
            <person name="Brown C.T."/>
            <person name="Hug L.A."/>
            <person name="Sharon I."/>
            <person name="Castelle C.J."/>
            <person name="Probst A.J."/>
            <person name="Thomas B.C."/>
            <person name="Singh A."/>
            <person name="Wilkins M.J."/>
            <person name="Karaoz U."/>
            <person name="Brodie E.L."/>
            <person name="Williams K.H."/>
            <person name="Hubbard S.S."/>
            <person name="Banfield J.F."/>
        </authorList>
    </citation>
    <scope>NUCLEOTIDE SEQUENCE [LARGE SCALE GENOMIC DNA]</scope>
</reference>
<proteinExistence type="predicted"/>
<organism evidence="1 2">
    <name type="scientific">Candidatus Glassbacteria bacterium RBG_16_58_8</name>
    <dbReference type="NCBI Taxonomy" id="1817866"/>
    <lineage>
        <taxon>Bacteria</taxon>
        <taxon>Candidatus Glassiibacteriota</taxon>
    </lineage>
</organism>
<evidence type="ECO:0000313" key="2">
    <source>
        <dbReference type="Proteomes" id="UP000179034"/>
    </source>
</evidence>
<dbReference type="PANTHER" id="PTHR36456">
    <property type="entry name" value="UPF0232 PROTEIN SCO3875"/>
    <property type="match status" value="1"/>
</dbReference>
<comment type="caution">
    <text evidence="1">The sequence shown here is derived from an EMBL/GenBank/DDBJ whole genome shotgun (WGS) entry which is preliminary data.</text>
</comment>
<dbReference type="Pfam" id="PF05258">
    <property type="entry name" value="DciA"/>
    <property type="match status" value="1"/>
</dbReference>
<name>A0A1F5YDW7_9BACT</name>
<dbReference type="InterPro" id="IPR007922">
    <property type="entry name" value="DciA-like"/>
</dbReference>
<dbReference type="PANTHER" id="PTHR36456:SF1">
    <property type="entry name" value="UPF0232 PROTEIN SCO3875"/>
    <property type="match status" value="1"/>
</dbReference>